<dbReference type="InterPro" id="IPR026341">
    <property type="entry name" value="T9SS_type_B"/>
</dbReference>
<feature type="domain" description="MBG" evidence="2">
    <location>
        <begin position="115"/>
        <end position="187"/>
    </location>
</feature>
<feature type="domain" description="MBG" evidence="2">
    <location>
        <begin position="432"/>
        <end position="503"/>
    </location>
</feature>
<feature type="domain" description="Bacterial Ig-like" evidence="1">
    <location>
        <begin position="830"/>
        <end position="883"/>
    </location>
</feature>
<feature type="domain" description="MBG" evidence="2">
    <location>
        <begin position="668"/>
        <end position="740"/>
    </location>
</feature>
<dbReference type="Pfam" id="PF07532">
    <property type="entry name" value="Big_4"/>
    <property type="match status" value="1"/>
</dbReference>
<comment type="caution">
    <text evidence="3">The sequence shown here is derived from an EMBL/GenBank/DDBJ whole genome shotgun (WGS) entry which is preliminary data.</text>
</comment>
<dbReference type="Gene3D" id="3.30.160.710">
    <property type="match status" value="10"/>
</dbReference>
<dbReference type="InterPro" id="IPR011081">
    <property type="entry name" value="Big_4"/>
</dbReference>
<feature type="domain" description="MBG" evidence="2">
    <location>
        <begin position="194"/>
        <end position="266"/>
    </location>
</feature>
<feature type="non-terminal residue" evidence="3">
    <location>
        <position position="1"/>
    </location>
</feature>
<organism evidence="3 4">
    <name type="scientific">Belliella filtrata</name>
    <dbReference type="NCBI Taxonomy" id="2923435"/>
    <lineage>
        <taxon>Bacteria</taxon>
        <taxon>Pseudomonadati</taxon>
        <taxon>Bacteroidota</taxon>
        <taxon>Cytophagia</taxon>
        <taxon>Cytophagales</taxon>
        <taxon>Cyclobacteriaceae</taxon>
        <taxon>Belliella</taxon>
    </lineage>
</organism>
<feature type="domain" description="MBG" evidence="2">
    <location>
        <begin position="36"/>
        <end position="108"/>
    </location>
</feature>
<feature type="domain" description="MBG" evidence="2">
    <location>
        <begin position="589"/>
        <end position="661"/>
    </location>
</feature>
<dbReference type="Proteomes" id="UP001165489">
    <property type="component" value="Unassembled WGS sequence"/>
</dbReference>
<evidence type="ECO:0000313" key="4">
    <source>
        <dbReference type="Proteomes" id="UP001165489"/>
    </source>
</evidence>
<accession>A0ABS9V563</accession>
<evidence type="ECO:0000313" key="3">
    <source>
        <dbReference type="EMBL" id="MCH7411547.1"/>
    </source>
</evidence>
<dbReference type="EMBL" id="JAKZGP010000085">
    <property type="protein sequence ID" value="MCH7411547.1"/>
    <property type="molecule type" value="Genomic_DNA"/>
</dbReference>
<feature type="domain" description="MBG" evidence="2">
    <location>
        <begin position="273"/>
        <end position="345"/>
    </location>
</feature>
<proteinExistence type="predicted"/>
<evidence type="ECO:0000259" key="1">
    <source>
        <dbReference type="Pfam" id="PF07532"/>
    </source>
</evidence>
<dbReference type="Pfam" id="PF18676">
    <property type="entry name" value="MBG_2"/>
    <property type="match status" value="10"/>
</dbReference>
<feature type="domain" description="MBG" evidence="2">
    <location>
        <begin position="510"/>
        <end position="582"/>
    </location>
</feature>
<feature type="domain" description="MBG" evidence="2">
    <location>
        <begin position="352"/>
        <end position="424"/>
    </location>
</feature>
<dbReference type="RefSeq" id="WP_241349979.1">
    <property type="nucleotide sequence ID" value="NZ_JAKZGP010000085.1"/>
</dbReference>
<reference evidence="3" key="1">
    <citation type="submission" date="2022-03" db="EMBL/GenBank/DDBJ databases">
        <title>De novo assembled genomes of Belliella spp. (Cyclobacteriaceae) strains.</title>
        <authorList>
            <person name="Szabo A."/>
            <person name="Korponai K."/>
            <person name="Felfoldi T."/>
        </authorList>
    </citation>
    <scope>NUCLEOTIDE SEQUENCE</scope>
    <source>
        <strain evidence="3">DSM 111904</strain>
    </source>
</reference>
<dbReference type="InterPro" id="IPR041286">
    <property type="entry name" value="MBG_2"/>
</dbReference>
<sequence length="1094" mass="114801">VSSGVGTYPITLTGGEDANYEVDLKNGQLEVTKALVTITAEDQTKVYGAANPTLTISYDGLVNGDTKVATEPSISTTATASSGVGTYKITLLGGEDSNYEIDLKGGQLEVTKASVTITAEDKTKVYGTINPALTFSYDGLVNGDNKVATEPSISTTATASSGVGTYKITLLGGEDANYEIDLKGGQLEVTKALVTITAEDQTKVYGTANPSLTFSYDGLVNGDTKVATEPSISTTATASSGVGTYPITLTGGEDANYEIDLKGGQLEVTKAMVTITAADQSKVYGTANPALTFSYVGLVNGDTKVATEPSISTTALVSSGVGTYKISLTGGEDDNYEIDLKGGQLEITKALVTITAEDQTKVYGTANPTLTFSYDGLVKGDTKVAIEPSISTTATASSGVGTYKISLTGGEDSNYEIDLKGGQLEVTKALVAITAEDKTKVYGSANPTLTFSYDGLVNGDTKVANEPSISTTALLSSGVGTYPISLTGGEDANYEIDLKGGQLEVTKALVTITAEDKTKVYGTANPTLTFSYDGLVNGDTKVATEPSISTTATVSSGVGTYPINLTGGSDVNYDITLVAGELDVTKAAVTITAVDKDKVYGSENPALTFTYSGLVNGDTKLATEPSISTTATVSSGVGTYPINLTGGSDVNYDITLVAGELDVTKAAVTITAVDKDKVYGSENPALTFTYAGLVNDDSKVTTEPSISTTATASSGVGTYPITLTGGSDANYEITLVAGALEVTKATLTITANSQIKPFGVEDPALTYQVSGLVNGDQLATITGSLQRAVGEEPGSYAIGLGSLSAGNNYTINFVSADLVITASEIDMVFQPANVETAWGQEPALPSSIGVMTADGQVLSFPITWNLSPLNIYARGDYALEAVINLSEGYTNPMKLMANVTVTVLPKPAPQDLLLDNLSFRADSKNYQVRVGGLSVLDPIDNVHSIELVQGAYESSFFAIINNALYWNTTARVEGKKTFEVLIRVTDRDGNVIEKVFTIERTRESVSAIEIYNSFSPNGDGTNDTWGVPELRYYSGVVIQVFERSGKRLFYTQNPDIKWDGFFETIALPTGTYYWTVEVKETGEVRKGMLNLFRK</sequence>
<gene>
    <name evidence="3" type="ORF">MM239_19325</name>
</gene>
<name>A0ABS9V563_9BACT</name>
<protein>
    <submittedName>
        <fullName evidence="3">Gliding motility-associated C-terminal domain-containing protein</fullName>
    </submittedName>
</protein>
<dbReference type="NCBIfam" id="TIGR04131">
    <property type="entry name" value="Bac_Flav_CTERM"/>
    <property type="match status" value="1"/>
</dbReference>
<evidence type="ECO:0000259" key="2">
    <source>
        <dbReference type="Pfam" id="PF18676"/>
    </source>
</evidence>
<keyword evidence="4" id="KW-1185">Reference proteome</keyword>
<dbReference type="Pfam" id="PF13585">
    <property type="entry name" value="CHU_C"/>
    <property type="match status" value="1"/>
</dbReference>
<feature type="domain" description="MBG" evidence="2">
    <location>
        <begin position="747"/>
        <end position="818"/>
    </location>
</feature>